<dbReference type="EC" id="2.10.1.1" evidence="11"/>
<evidence type="ECO:0000256" key="5">
    <source>
        <dbReference type="ARBA" id="ARBA00022505"/>
    </source>
</evidence>
<dbReference type="InterPro" id="IPR005111">
    <property type="entry name" value="MoeA_C_domain_IV"/>
</dbReference>
<sequence>MRNSIIKSFANRIFENQYNSLHMISVQEAFSILQANLPVLPKIEYPLSKARKHILAESLLSPINMPPFRQSAMDGFALCLHDALVYEIIGEVKAGDSHKVELLPGQAVKIFTGAAVPDSAQAVIQIEMVTVDGTQLLLDELVESETNVRPIGEQISTGDLALEKGKVLNAAAIGFLAGLGFAKVSVFQKPKVGIVVTGNELSKPGTPLEYGKVYESNGLMLQSALIDAHYDSVTLYEVNDDFVNTKNKLQEALTANDVVLVSGGISVGDYDFVARALKELEVETLFYKVNQKPGKPLFSGKLKDKMVFALPGNPAACLTCFYVYVLPTLAILSGAEANYQQAVLLPIGHDYEVRNTRSQFLKAAIANGEAEILSHQASSMLNSFSVSNGLVYVPDGNYELKKGDKVEVYLL</sequence>
<dbReference type="InterPro" id="IPR036688">
    <property type="entry name" value="MoeA_C_domain_IV_sf"/>
</dbReference>
<evidence type="ECO:0000256" key="9">
    <source>
        <dbReference type="ARBA" id="ARBA00023150"/>
    </source>
</evidence>
<dbReference type="SMART" id="SM00852">
    <property type="entry name" value="MoCF_biosynth"/>
    <property type="match status" value="1"/>
</dbReference>
<keyword evidence="9 11" id="KW-0501">Molybdenum cofactor biosynthesis</keyword>
<organism evidence="13 14">
    <name type="scientific">Flavobacterium aquicola</name>
    <dbReference type="NCBI Taxonomy" id="1682742"/>
    <lineage>
        <taxon>Bacteria</taxon>
        <taxon>Pseudomonadati</taxon>
        <taxon>Bacteroidota</taxon>
        <taxon>Flavobacteriia</taxon>
        <taxon>Flavobacteriales</taxon>
        <taxon>Flavobacteriaceae</taxon>
        <taxon>Flavobacterium</taxon>
    </lineage>
</organism>
<evidence type="ECO:0000256" key="10">
    <source>
        <dbReference type="ARBA" id="ARBA00047317"/>
    </source>
</evidence>
<dbReference type="Pfam" id="PF03454">
    <property type="entry name" value="MoeA_C"/>
    <property type="match status" value="1"/>
</dbReference>
<evidence type="ECO:0000256" key="1">
    <source>
        <dbReference type="ARBA" id="ARBA00001946"/>
    </source>
</evidence>
<dbReference type="InterPro" id="IPR038987">
    <property type="entry name" value="MoeA-like"/>
</dbReference>
<evidence type="ECO:0000256" key="3">
    <source>
        <dbReference type="ARBA" id="ARBA00005046"/>
    </source>
</evidence>
<evidence type="ECO:0000313" key="13">
    <source>
        <dbReference type="EMBL" id="REG98626.1"/>
    </source>
</evidence>
<dbReference type="NCBIfam" id="NF045515">
    <property type="entry name" value="Glp_gephyrin"/>
    <property type="match status" value="1"/>
</dbReference>
<dbReference type="GO" id="GO:0061599">
    <property type="term" value="F:molybdopterin molybdotransferase activity"/>
    <property type="evidence" value="ECO:0007669"/>
    <property type="project" value="UniProtKB-UniRule"/>
</dbReference>
<dbReference type="PANTHER" id="PTHR10192:SF5">
    <property type="entry name" value="GEPHYRIN"/>
    <property type="match status" value="1"/>
</dbReference>
<dbReference type="RefSeq" id="WP_245980439.1">
    <property type="nucleotide sequence ID" value="NZ_QUNI01000006.1"/>
</dbReference>
<keyword evidence="14" id="KW-1185">Reference proteome</keyword>
<keyword evidence="6 11" id="KW-0808">Transferase</keyword>
<evidence type="ECO:0000259" key="12">
    <source>
        <dbReference type="SMART" id="SM00852"/>
    </source>
</evidence>
<evidence type="ECO:0000256" key="11">
    <source>
        <dbReference type="RuleBase" id="RU365090"/>
    </source>
</evidence>
<dbReference type="EMBL" id="QUNI01000006">
    <property type="protein sequence ID" value="REG98626.1"/>
    <property type="molecule type" value="Genomic_DNA"/>
</dbReference>
<gene>
    <name evidence="13" type="ORF">C8P67_106236</name>
</gene>
<evidence type="ECO:0000313" key="14">
    <source>
        <dbReference type="Proteomes" id="UP000257136"/>
    </source>
</evidence>
<evidence type="ECO:0000256" key="7">
    <source>
        <dbReference type="ARBA" id="ARBA00022723"/>
    </source>
</evidence>
<dbReference type="GO" id="GO:0005829">
    <property type="term" value="C:cytosol"/>
    <property type="evidence" value="ECO:0007669"/>
    <property type="project" value="TreeGrafter"/>
</dbReference>
<comment type="function">
    <text evidence="2 11">Catalyzes the insertion of molybdate into adenylated molybdopterin with the concomitant release of AMP.</text>
</comment>
<dbReference type="Pfam" id="PF00994">
    <property type="entry name" value="MoCF_biosynth"/>
    <property type="match status" value="1"/>
</dbReference>
<reference evidence="13 14" key="1">
    <citation type="submission" date="2018-08" db="EMBL/GenBank/DDBJ databases">
        <title>Genomic Encyclopedia of Archaeal and Bacterial Type Strains, Phase II (KMG-II): from individual species to whole genera.</title>
        <authorList>
            <person name="Goeker M."/>
        </authorList>
    </citation>
    <scope>NUCLEOTIDE SEQUENCE [LARGE SCALE GENOMIC DNA]</scope>
    <source>
        <strain evidence="13 14">DSM 100880</strain>
    </source>
</reference>
<dbReference type="Gene3D" id="2.40.340.10">
    <property type="entry name" value="MoeA, C-terminal, domain IV"/>
    <property type="match status" value="1"/>
</dbReference>
<dbReference type="InterPro" id="IPR005110">
    <property type="entry name" value="MoeA_linker/N"/>
</dbReference>
<dbReference type="Pfam" id="PF03453">
    <property type="entry name" value="MoeA_N"/>
    <property type="match status" value="1"/>
</dbReference>
<evidence type="ECO:0000256" key="2">
    <source>
        <dbReference type="ARBA" id="ARBA00002901"/>
    </source>
</evidence>
<comment type="similarity">
    <text evidence="4 11">Belongs to the MoeA family.</text>
</comment>
<dbReference type="Gene3D" id="2.170.190.11">
    <property type="entry name" value="Molybdopterin biosynthesis moea protein, domain 3"/>
    <property type="match status" value="1"/>
</dbReference>
<dbReference type="SUPFAM" id="SSF53218">
    <property type="entry name" value="Molybdenum cofactor biosynthesis proteins"/>
    <property type="match status" value="1"/>
</dbReference>
<dbReference type="GO" id="GO:0046872">
    <property type="term" value="F:metal ion binding"/>
    <property type="evidence" value="ECO:0007669"/>
    <property type="project" value="UniProtKB-UniRule"/>
</dbReference>
<dbReference type="Gene3D" id="3.90.105.10">
    <property type="entry name" value="Molybdopterin biosynthesis moea protein, domain 2"/>
    <property type="match status" value="1"/>
</dbReference>
<comment type="catalytic activity">
    <reaction evidence="10">
        <text>adenylyl-molybdopterin + molybdate = Mo-molybdopterin + AMP + H(+)</text>
        <dbReference type="Rhea" id="RHEA:35047"/>
        <dbReference type="ChEBI" id="CHEBI:15378"/>
        <dbReference type="ChEBI" id="CHEBI:36264"/>
        <dbReference type="ChEBI" id="CHEBI:62727"/>
        <dbReference type="ChEBI" id="CHEBI:71302"/>
        <dbReference type="ChEBI" id="CHEBI:456215"/>
        <dbReference type="EC" id="2.10.1.1"/>
    </reaction>
</comment>
<dbReference type="SUPFAM" id="SSF63882">
    <property type="entry name" value="MoeA N-terminal region -like"/>
    <property type="match status" value="1"/>
</dbReference>
<accession>A0A3E0ENA7</accession>
<comment type="pathway">
    <text evidence="3 11">Cofactor biosynthesis; molybdopterin biosynthesis.</text>
</comment>
<feature type="domain" description="MoaB/Mog" evidence="12">
    <location>
        <begin position="193"/>
        <end position="331"/>
    </location>
</feature>
<dbReference type="InterPro" id="IPR036425">
    <property type="entry name" value="MoaB/Mog-like_dom_sf"/>
</dbReference>
<keyword evidence="7 11" id="KW-0479">Metal-binding</keyword>
<dbReference type="InterPro" id="IPR001453">
    <property type="entry name" value="MoaB/Mog_dom"/>
</dbReference>
<comment type="caution">
    <text evidence="13">The sequence shown here is derived from an EMBL/GenBank/DDBJ whole genome shotgun (WGS) entry which is preliminary data.</text>
</comment>
<dbReference type="GO" id="GO:0006777">
    <property type="term" value="P:Mo-molybdopterin cofactor biosynthetic process"/>
    <property type="evidence" value="ECO:0007669"/>
    <property type="project" value="UniProtKB-UniRule"/>
</dbReference>
<dbReference type="Gene3D" id="3.40.980.10">
    <property type="entry name" value="MoaB/Mog-like domain"/>
    <property type="match status" value="1"/>
</dbReference>
<keyword evidence="5 11" id="KW-0500">Molybdenum</keyword>
<evidence type="ECO:0000256" key="4">
    <source>
        <dbReference type="ARBA" id="ARBA00010763"/>
    </source>
</evidence>
<comment type="cofactor">
    <cofactor evidence="1 11">
        <name>Mg(2+)</name>
        <dbReference type="ChEBI" id="CHEBI:18420"/>
    </cofactor>
</comment>
<keyword evidence="8 11" id="KW-0460">Magnesium</keyword>
<evidence type="ECO:0000256" key="8">
    <source>
        <dbReference type="ARBA" id="ARBA00022842"/>
    </source>
</evidence>
<dbReference type="CDD" id="cd00887">
    <property type="entry name" value="MoeA"/>
    <property type="match status" value="1"/>
</dbReference>
<protein>
    <recommendedName>
        <fullName evidence="11">Molybdopterin molybdenumtransferase</fullName>
        <ecNumber evidence="11">2.10.1.1</ecNumber>
    </recommendedName>
</protein>
<dbReference type="NCBIfam" id="TIGR00177">
    <property type="entry name" value="molyb_syn"/>
    <property type="match status" value="1"/>
</dbReference>
<evidence type="ECO:0000256" key="6">
    <source>
        <dbReference type="ARBA" id="ARBA00022679"/>
    </source>
</evidence>
<dbReference type="SUPFAM" id="SSF63867">
    <property type="entry name" value="MoeA C-terminal domain-like"/>
    <property type="match status" value="1"/>
</dbReference>
<name>A0A3E0ENA7_9FLAO</name>
<dbReference type="InterPro" id="IPR036135">
    <property type="entry name" value="MoeA_linker/N_sf"/>
</dbReference>
<proteinExistence type="inferred from homology"/>
<dbReference type="UniPathway" id="UPA00344"/>
<dbReference type="Proteomes" id="UP000257136">
    <property type="component" value="Unassembled WGS sequence"/>
</dbReference>
<dbReference type="AlphaFoldDB" id="A0A3E0ENA7"/>
<dbReference type="FunFam" id="3.40.980.10:FF:000004">
    <property type="entry name" value="Molybdopterin molybdenumtransferase"/>
    <property type="match status" value="1"/>
</dbReference>
<dbReference type="PANTHER" id="PTHR10192">
    <property type="entry name" value="MOLYBDOPTERIN BIOSYNTHESIS PROTEIN"/>
    <property type="match status" value="1"/>
</dbReference>